<keyword evidence="2" id="KW-1185">Reference proteome</keyword>
<organism evidence="1 2">
    <name type="scientific">Arthrobacter rhombi</name>
    <dbReference type="NCBI Taxonomy" id="71253"/>
    <lineage>
        <taxon>Bacteria</taxon>
        <taxon>Bacillati</taxon>
        <taxon>Actinomycetota</taxon>
        <taxon>Actinomycetes</taxon>
        <taxon>Micrococcales</taxon>
        <taxon>Micrococcaceae</taxon>
        <taxon>Arthrobacter</taxon>
    </lineage>
</organism>
<evidence type="ECO:0000313" key="1">
    <source>
        <dbReference type="EMBL" id="SJM47073.1"/>
    </source>
</evidence>
<dbReference type="AlphaFoldDB" id="A0A1R4ETV2"/>
<name>A0A1R4ETV2_9MICC</name>
<accession>A0A1R4ETV2</accession>
<sequence>MAQWNDYWGTPDWLEEIEGWVSMVLDAYDLRGTGPLERGPIRLWSTQVLVPTDHGTLYVKAINPGQQAEVAVTTTAAGIAPDQLVMPLAVEPMRGWMISPDYGETMARIPSTDHQLWERILRDFARLQKTLIPHGDELFDAGLNQFDPRHLPAYIDDQVMFHATLPSEHPLHLPARDAEELDSQLGPVRTMCEFLAEAAVPLSLDHNDLHRGNAFLPASTDEPLRFLDLGDAYWAHPFSSLAVPLATMSKELKTTPADPRIRQAVSAYLREWEEYGTPAELGRLIEPALRLGKLQSHGTWVSMLAGASDADMERYAVRALRPLAELVTPLTL</sequence>
<evidence type="ECO:0000313" key="2">
    <source>
        <dbReference type="Proteomes" id="UP000195913"/>
    </source>
</evidence>
<proteinExistence type="predicted"/>
<reference evidence="1 2" key="1">
    <citation type="submission" date="2017-02" db="EMBL/GenBank/DDBJ databases">
        <authorList>
            <person name="Peterson S.W."/>
        </authorList>
    </citation>
    <scope>NUCLEOTIDE SEQUENCE [LARGE SCALE GENOMIC DNA]</scope>
    <source>
        <strain evidence="1 2">B Ar 00.02</strain>
    </source>
</reference>
<dbReference type="SUPFAM" id="SSF56112">
    <property type="entry name" value="Protein kinase-like (PK-like)"/>
    <property type="match status" value="1"/>
</dbReference>
<dbReference type="RefSeq" id="WP_086994023.1">
    <property type="nucleotide sequence ID" value="NZ_FUHW01000004.1"/>
</dbReference>
<dbReference type="Proteomes" id="UP000195913">
    <property type="component" value="Unassembled WGS sequence"/>
</dbReference>
<gene>
    <name evidence="1" type="ORF">FM101_00765</name>
</gene>
<dbReference type="InterPro" id="IPR011009">
    <property type="entry name" value="Kinase-like_dom_sf"/>
</dbReference>
<protein>
    <submittedName>
        <fullName evidence="1">Uncharacterized protein</fullName>
    </submittedName>
</protein>
<dbReference type="EMBL" id="FUHW01000004">
    <property type="protein sequence ID" value="SJM47073.1"/>
    <property type="molecule type" value="Genomic_DNA"/>
</dbReference>